<organism evidence="2 3">
    <name type="scientific">Populus alba x Populus x berolinensis</name>
    <dbReference type="NCBI Taxonomy" id="444605"/>
    <lineage>
        <taxon>Eukaryota</taxon>
        <taxon>Viridiplantae</taxon>
        <taxon>Streptophyta</taxon>
        <taxon>Embryophyta</taxon>
        <taxon>Tracheophyta</taxon>
        <taxon>Spermatophyta</taxon>
        <taxon>Magnoliopsida</taxon>
        <taxon>eudicotyledons</taxon>
        <taxon>Gunneridae</taxon>
        <taxon>Pentapetalae</taxon>
        <taxon>rosids</taxon>
        <taxon>fabids</taxon>
        <taxon>Malpighiales</taxon>
        <taxon>Salicaceae</taxon>
        <taxon>Saliceae</taxon>
        <taxon>Populus</taxon>
    </lineage>
</organism>
<dbReference type="InterPro" id="IPR025398">
    <property type="entry name" value="DUF4371"/>
</dbReference>
<accession>A0AAD6RKS0</accession>
<evidence type="ECO:0000313" key="3">
    <source>
        <dbReference type="Proteomes" id="UP001164929"/>
    </source>
</evidence>
<dbReference type="Pfam" id="PF14291">
    <property type="entry name" value="DUF4371"/>
    <property type="match status" value="1"/>
</dbReference>
<evidence type="ECO:0000259" key="1">
    <source>
        <dbReference type="Pfam" id="PF14291"/>
    </source>
</evidence>
<dbReference type="EMBL" id="JAQIZT010000001">
    <property type="protein sequence ID" value="KAJ7010654.1"/>
    <property type="molecule type" value="Genomic_DNA"/>
</dbReference>
<gene>
    <name evidence="2" type="ORF">NC653_001191</name>
</gene>
<dbReference type="InterPro" id="IPR055298">
    <property type="entry name" value="AtLOH3-like"/>
</dbReference>
<name>A0AAD6RKS0_9ROSI</name>
<dbReference type="PANTHER" id="PTHR11697">
    <property type="entry name" value="GENERAL TRANSCRIPTION FACTOR 2-RELATED ZINC FINGER PROTEIN"/>
    <property type="match status" value="1"/>
</dbReference>
<comment type="caution">
    <text evidence="2">The sequence shown here is derived from an EMBL/GenBank/DDBJ whole genome shotgun (WGS) entry which is preliminary data.</text>
</comment>
<proteinExistence type="predicted"/>
<protein>
    <recommendedName>
        <fullName evidence="1">DUF4371 domain-containing protein</fullName>
    </recommendedName>
</protein>
<evidence type="ECO:0000313" key="2">
    <source>
        <dbReference type="EMBL" id="KAJ7010654.1"/>
    </source>
</evidence>
<sequence>MTVVLQYVDNNRHIIECFLGIQHVSDATTKSLKAAIEALFSKHGLSILRLHGLDYDGAIGALYKRLEVIREKQYARIIEGLENEEISNGRDLNQETSLKRYGDTRWGSHYVTIFHLLAMFSSVLNVLDDRFTEMSTELLIYVACLNPSDSFSIFNKEKLICLTLFYRSEFSITDLIVLGDQFDTCIIDLHGDDEFFGIEFIASIVEKMVKTKKNLIFSLVYMLIKLSLLLPVETATLERVFSAMHTVKSKLQKRMGDKWMNDSLVVYIEKNIFDKIDNETIMKRF</sequence>
<feature type="domain" description="DUF4371" evidence="1">
    <location>
        <begin position="1"/>
        <end position="58"/>
    </location>
</feature>
<dbReference type="PANTHER" id="PTHR11697:SF230">
    <property type="entry name" value="ZINC FINGER, MYM DOMAIN CONTAINING 1"/>
    <property type="match status" value="1"/>
</dbReference>
<dbReference type="Proteomes" id="UP001164929">
    <property type="component" value="Chromosome 1"/>
</dbReference>
<dbReference type="AlphaFoldDB" id="A0AAD6RKS0"/>
<reference evidence="2 3" key="1">
    <citation type="journal article" date="2023" name="Mol. Ecol. Resour.">
        <title>Chromosome-level genome assembly of a triploid poplar Populus alba 'Berolinensis'.</title>
        <authorList>
            <person name="Chen S."/>
            <person name="Yu Y."/>
            <person name="Wang X."/>
            <person name="Wang S."/>
            <person name="Zhang T."/>
            <person name="Zhou Y."/>
            <person name="He R."/>
            <person name="Meng N."/>
            <person name="Wang Y."/>
            <person name="Liu W."/>
            <person name="Liu Z."/>
            <person name="Liu J."/>
            <person name="Guo Q."/>
            <person name="Huang H."/>
            <person name="Sederoff R.R."/>
            <person name="Wang G."/>
            <person name="Qu G."/>
            <person name="Chen S."/>
        </authorList>
    </citation>
    <scope>NUCLEOTIDE SEQUENCE [LARGE SCALE GENOMIC DNA]</scope>
    <source>
        <strain evidence="2">SC-2020</strain>
    </source>
</reference>
<keyword evidence="3" id="KW-1185">Reference proteome</keyword>